<dbReference type="InterPro" id="IPR004839">
    <property type="entry name" value="Aminotransferase_I/II_large"/>
</dbReference>
<dbReference type="PANTHER" id="PTHR42858:SF1">
    <property type="entry name" value="LD15494P"/>
    <property type="match status" value="1"/>
</dbReference>
<dbReference type="InterPro" id="IPR015421">
    <property type="entry name" value="PyrdxlP-dep_Trfase_major"/>
</dbReference>
<dbReference type="GO" id="GO:0030170">
    <property type="term" value="F:pyridoxal phosphate binding"/>
    <property type="evidence" value="ECO:0007669"/>
    <property type="project" value="InterPro"/>
</dbReference>
<evidence type="ECO:0000313" key="2">
    <source>
        <dbReference type="EMBL" id="KAF4431483.1"/>
    </source>
</evidence>
<keyword evidence="2" id="KW-0808">Transferase</keyword>
<protein>
    <submittedName>
        <fullName evidence="2">PLP-dependent transferase</fullName>
    </submittedName>
</protein>
<organism evidence="2 3">
    <name type="scientific">Fusarium acutatum</name>
    <dbReference type="NCBI Taxonomy" id="78861"/>
    <lineage>
        <taxon>Eukaryota</taxon>
        <taxon>Fungi</taxon>
        <taxon>Dikarya</taxon>
        <taxon>Ascomycota</taxon>
        <taxon>Pezizomycotina</taxon>
        <taxon>Sordariomycetes</taxon>
        <taxon>Hypocreomycetidae</taxon>
        <taxon>Hypocreales</taxon>
        <taxon>Nectriaceae</taxon>
        <taxon>Fusarium</taxon>
        <taxon>Fusarium fujikuroi species complex</taxon>
    </lineage>
</organism>
<dbReference type="InterPro" id="IPR015422">
    <property type="entry name" value="PyrdxlP-dep_Trfase_small"/>
</dbReference>
<dbReference type="Gene3D" id="3.90.1150.10">
    <property type="entry name" value="Aspartate Aminotransferase, domain 1"/>
    <property type="match status" value="1"/>
</dbReference>
<gene>
    <name evidence="2" type="ORF">FACUT_8604</name>
</gene>
<reference evidence="2 3" key="1">
    <citation type="submission" date="2020-01" db="EMBL/GenBank/DDBJ databases">
        <title>Identification and distribution of gene clusters putatively required for synthesis of sphingolipid metabolism inhibitors in phylogenetically diverse species of the filamentous fungus Fusarium.</title>
        <authorList>
            <person name="Kim H.-S."/>
            <person name="Busman M."/>
            <person name="Brown D.W."/>
            <person name="Divon H."/>
            <person name="Uhlig S."/>
            <person name="Proctor R.H."/>
        </authorList>
    </citation>
    <scope>NUCLEOTIDE SEQUENCE [LARGE SCALE GENOMIC DNA]</scope>
    <source>
        <strain evidence="2 3">NRRL 13308</strain>
    </source>
</reference>
<dbReference type="EMBL" id="JAADJF010000242">
    <property type="protein sequence ID" value="KAF4431483.1"/>
    <property type="molecule type" value="Genomic_DNA"/>
</dbReference>
<sequence length="451" mass="49380">MGSLSSFPDKHINLQLGWPSPSLFPSKLLAEAAQETLLNPKMAAQTLVYGPDPGHELVRTGTAQWLNRFYKPEAGDVEPGRLFITPGASAALAMLLTRFTAPSFTQFIWMIEPTYFLACPAFQEAGFAGRLRGVPEDAEGLDVDFLRNGLTEAGPCEDRIPSDTAFSRSSKLYRHIIYMVPTFSNPSAKIMSLQRREQVVRLAREFDCLIISDDVYDCLRWPHPNSTEDARLPKPLPRLVDLDRLLPGGTDWGNAVSNGSFSKVVAPGVRVGWIEGSSLIARDLCKLGPVTSGGCQSQLSSMILGQMLISGKLEEHIQSTLIPVYQRRHRAVLDSIDQYLLPLGFKISTPEMSDGDDAPELLAGGFFLYLQFPAFSPPAGVVASIALDEFNLRIAHGGMMCVAGDSGCLERSKKGFGQGARLCWAWHDEADIAEGIQRLALAFECSRSRAT</sequence>
<name>A0A8H4JJ40_9HYPO</name>
<accession>A0A8H4JJ40</accession>
<evidence type="ECO:0000259" key="1">
    <source>
        <dbReference type="Pfam" id="PF00155"/>
    </source>
</evidence>
<dbReference type="Proteomes" id="UP000536711">
    <property type="component" value="Unassembled WGS sequence"/>
</dbReference>
<keyword evidence="3" id="KW-1185">Reference proteome</keyword>
<dbReference type="PANTHER" id="PTHR42858">
    <property type="entry name" value="AMINOTRANSFERASE"/>
    <property type="match status" value="1"/>
</dbReference>
<dbReference type="SUPFAM" id="SSF53383">
    <property type="entry name" value="PLP-dependent transferases"/>
    <property type="match status" value="1"/>
</dbReference>
<evidence type="ECO:0000313" key="3">
    <source>
        <dbReference type="Proteomes" id="UP000536711"/>
    </source>
</evidence>
<dbReference type="CDD" id="cd00609">
    <property type="entry name" value="AAT_like"/>
    <property type="match status" value="1"/>
</dbReference>
<comment type="caution">
    <text evidence="2">The sequence shown here is derived from an EMBL/GenBank/DDBJ whole genome shotgun (WGS) entry which is preliminary data.</text>
</comment>
<dbReference type="AlphaFoldDB" id="A0A8H4JJ40"/>
<dbReference type="GO" id="GO:0047536">
    <property type="term" value="F:2-aminoadipate transaminase activity"/>
    <property type="evidence" value="ECO:0007669"/>
    <property type="project" value="TreeGrafter"/>
</dbReference>
<dbReference type="Gene3D" id="3.40.640.10">
    <property type="entry name" value="Type I PLP-dependent aspartate aminotransferase-like (Major domain)"/>
    <property type="match status" value="1"/>
</dbReference>
<dbReference type="Pfam" id="PF00155">
    <property type="entry name" value="Aminotran_1_2"/>
    <property type="match status" value="1"/>
</dbReference>
<dbReference type="OrthoDB" id="7042322at2759"/>
<dbReference type="InterPro" id="IPR015424">
    <property type="entry name" value="PyrdxlP-dep_Trfase"/>
</dbReference>
<proteinExistence type="predicted"/>
<feature type="domain" description="Aminotransferase class I/classII large" evidence="1">
    <location>
        <begin position="30"/>
        <end position="311"/>
    </location>
</feature>